<dbReference type="GO" id="GO:0048471">
    <property type="term" value="C:perinuclear region of cytoplasm"/>
    <property type="evidence" value="ECO:0007669"/>
    <property type="project" value="TreeGrafter"/>
</dbReference>
<dbReference type="GO" id="GO:0006913">
    <property type="term" value="P:nucleocytoplasmic transport"/>
    <property type="evidence" value="ECO:0007669"/>
    <property type="project" value="TreeGrafter"/>
</dbReference>
<dbReference type="Pfam" id="PF13516">
    <property type="entry name" value="LRR_6"/>
    <property type="match status" value="3"/>
</dbReference>
<keyword evidence="1" id="KW-0343">GTPase activation</keyword>
<dbReference type="InterPro" id="IPR001611">
    <property type="entry name" value="Leu-rich_rpt"/>
</dbReference>
<feature type="compositionally biased region" description="Basic and acidic residues" evidence="4">
    <location>
        <begin position="526"/>
        <end position="543"/>
    </location>
</feature>
<sequence length="714" mass="78275">MGNAASVDDPRLRAQKALERERRRNKKFVFLAGENLTDAGVLEVAKNFRESDSLGEDGLWLSGNQLSDHGAVSAAIELATSESLTTLDFSENLISGDGAMQVSPTTTELSDAMCIPIPISAQRSCAQLIAISIHRLQVAREMRFAKNLANLNLSRNNIDGEGAVHVLSELRHNPAMRSLNFEFNPIDVAAATQILKELREPGNINLVICSRITWDDRDSDVAFISVPKHGRALEVDANGLQKDPAAKGLAEEIRRVPQLTTLCVRADDGSDAVALLRQIFLLPIATVKGICIIAEQNLNAIDVRTLARALIKCPQLGYFELRCGTFIPDAAIAFAKEMRHCKTLKHFRLEYCRIGPKGAAGVVREMRHSQSVETIALAQLKQGRDSRSDPYMGLLKLPTKRAVGFLDIGEKGWTAVARYLVEKCPPNLRSLGSGFGVAFLYKKGFKREAFVLVRFRDVLSRIMELPRDLCGDSVTDNDVFNFLRSDRPKIMLRNGRLVEESKEFMFSPRRRLDRNGSSLEEGAEVVDERNLQAKRDADAQARMKTDADMMPAYRASLYNQVSSVSSVSSIGTEDEASVLSSLPSNSSSSEPDAGAGTAGSHVGVAKSDKDSNGDPDDTEESKRDAPVEVEEGWQEEQPKEAAGIEIANPGKRPAKRPAARPVNRMASRPAEPSDRPDTSSPQPRSLARPSMKTSPRPEVKPRSLMRSSSPGAEY</sequence>
<feature type="compositionally biased region" description="Polar residues" evidence="4">
    <location>
        <begin position="705"/>
        <end position="714"/>
    </location>
</feature>
<dbReference type="GO" id="GO:0005634">
    <property type="term" value="C:nucleus"/>
    <property type="evidence" value="ECO:0007669"/>
    <property type="project" value="TreeGrafter"/>
</dbReference>
<dbReference type="GO" id="GO:0005096">
    <property type="term" value="F:GTPase activator activity"/>
    <property type="evidence" value="ECO:0007669"/>
    <property type="project" value="UniProtKB-KW"/>
</dbReference>
<proteinExistence type="predicted"/>
<evidence type="ECO:0000256" key="2">
    <source>
        <dbReference type="ARBA" id="ARBA00022614"/>
    </source>
</evidence>
<dbReference type="AlphaFoldDB" id="A0A6U4IMW1"/>
<evidence type="ECO:0000313" key="6">
    <source>
        <dbReference type="EMBL" id="CAD9263395.1"/>
    </source>
</evidence>
<keyword evidence="2" id="KW-0433">Leucine-rich repeat</keyword>
<evidence type="ECO:0000256" key="1">
    <source>
        <dbReference type="ARBA" id="ARBA00022468"/>
    </source>
</evidence>
<dbReference type="InterPro" id="IPR027038">
    <property type="entry name" value="RanGap"/>
</dbReference>
<dbReference type="EMBL" id="HBGJ01034329">
    <property type="protein sequence ID" value="CAD9263395.1"/>
    <property type="molecule type" value="Transcribed_RNA"/>
</dbReference>
<feature type="compositionally biased region" description="Low complexity" evidence="4">
    <location>
        <begin position="578"/>
        <end position="589"/>
    </location>
</feature>
<dbReference type="Gene3D" id="3.80.10.10">
    <property type="entry name" value="Ribonuclease Inhibitor"/>
    <property type="match status" value="2"/>
</dbReference>
<dbReference type="PANTHER" id="PTHR24113:SF12">
    <property type="entry name" value="RAN GTPASE-ACTIVATING PROTEIN 1"/>
    <property type="match status" value="1"/>
</dbReference>
<gene>
    <name evidence="5" type="ORF">PPAR1163_LOCUS21776</name>
    <name evidence="6" type="ORF">PPAR1163_LOCUS21778</name>
</gene>
<keyword evidence="3" id="KW-0677">Repeat</keyword>
<protein>
    <submittedName>
        <fullName evidence="5">Uncharacterized protein</fullName>
    </submittedName>
</protein>
<evidence type="ECO:0000256" key="4">
    <source>
        <dbReference type="SAM" id="MobiDB-lite"/>
    </source>
</evidence>
<dbReference type="PANTHER" id="PTHR24113">
    <property type="entry name" value="RAN GTPASE-ACTIVATING PROTEIN 1"/>
    <property type="match status" value="1"/>
</dbReference>
<evidence type="ECO:0000256" key="3">
    <source>
        <dbReference type="ARBA" id="ARBA00022737"/>
    </source>
</evidence>
<feature type="region of interest" description="Disordered" evidence="4">
    <location>
        <begin position="514"/>
        <end position="543"/>
    </location>
</feature>
<organism evidence="5">
    <name type="scientific">Phaeomonas parva</name>
    <dbReference type="NCBI Taxonomy" id="124430"/>
    <lineage>
        <taxon>Eukaryota</taxon>
        <taxon>Sar</taxon>
        <taxon>Stramenopiles</taxon>
        <taxon>Ochrophyta</taxon>
        <taxon>Pinguiophyceae</taxon>
        <taxon>Pinguiochrysidales</taxon>
        <taxon>Pinguiochrysidaceae</taxon>
        <taxon>Phaeomonas</taxon>
    </lineage>
</organism>
<dbReference type="SUPFAM" id="SSF52047">
    <property type="entry name" value="RNI-like"/>
    <property type="match status" value="1"/>
</dbReference>
<dbReference type="InterPro" id="IPR032675">
    <property type="entry name" value="LRR_dom_sf"/>
</dbReference>
<accession>A0A6U4IMW1</accession>
<name>A0A6U4IMW1_9STRA</name>
<reference evidence="5" key="1">
    <citation type="submission" date="2021-01" db="EMBL/GenBank/DDBJ databases">
        <authorList>
            <person name="Corre E."/>
            <person name="Pelletier E."/>
            <person name="Niang G."/>
            <person name="Scheremetjew M."/>
            <person name="Finn R."/>
            <person name="Kale V."/>
            <person name="Holt S."/>
            <person name="Cochrane G."/>
            <person name="Meng A."/>
            <person name="Brown T."/>
            <person name="Cohen L."/>
        </authorList>
    </citation>
    <scope>NUCLEOTIDE SEQUENCE</scope>
    <source>
        <strain evidence="5">CCMP2877</strain>
    </source>
</reference>
<dbReference type="EMBL" id="HBGJ01034327">
    <property type="protein sequence ID" value="CAD9263393.1"/>
    <property type="molecule type" value="Transcribed_RNA"/>
</dbReference>
<dbReference type="GO" id="GO:0031267">
    <property type="term" value="F:small GTPase binding"/>
    <property type="evidence" value="ECO:0007669"/>
    <property type="project" value="TreeGrafter"/>
</dbReference>
<evidence type="ECO:0000313" key="5">
    <source>
        <dbReference type="EMBL" id="CAD9263393.1"/>
    </source>
</evidence>
<feature type="region of interest" description="Disordered" evidence="4">
    <location>
        <begin position="578"/>
        <end position="714"/>
    </location>
</feature>
<dbReference type="GO" id="GO:0005829">
    <property type="term" value="C:cytosol"/>
    <property type="evidence" value="ECO:0007669"/>
    <property type="project" value="TreeGrafter"/>
</dbReference>